<dbReference type="Gene3D" id="2.30.30.240">
    <property type="entry name" value="PRC-barrel domain"/>
    <property type="match status" value="2"/>
</dbReference>
<dbReference type="InterPro" id="IPR027275">
    <property type="entry name" value="PRC-brl_dom"/>
</dbReference>
<dbReference type="AlphaFoldDB" id="A0AAJ1T0F8"/>
<keyword evidence="3" id="KW-1185">Reference proteome</keyword>
<dbReference type="InterPro" id="IPR011033">
    <property type="entry name" value="PRC_barrel-like_sf"/>
</dbReference>
<dbReference type="RefSeq" id="WP_307256526.1">
    <property type="nucleotide sequence ID" value="NZ_JAUSUC010000008.1"/>
</dbReference>
<feature type="domain" description="PRC-barrel" evidence="1">
    <location>
        <begin position="4"/>
        <end position="69"/>
    </location>
</feature>
<reference evidence="2" key="1">
    <citation type="submission" date="2023-07" db="EMBL/GenBank/DDBJ databases">
        <title>Genomic Encyclopedia of Type Strains, Phase IV (KMG-IV): sequencing the most valuable type-strain genomes for metagenomic binning, comparative biology and taxonomic classification.</title>
        <authorList>
            <person name="Goeker M."/>
        </authorList>
    </citation>
    <scope>NUCLEOTIDE SEQUENCE</scope>
    <source>
        <strain evidence="2">DSM 23947</strain>
    </source>
</reference>
<organism evidence="2 3">
    <name type="scientific">Oikeobacillus pervagus</name>
    <dbReference type="NCBI Taxonomy" id="1325931"/>
    <lineage>
        <taxon>Bacteria</taxon>
        <taxon>Bacillati</taxon>
        <taxon>Bacillota</taxon>
        <taxon>Bacilli</taxon>
        <taxon>Bacillales</taxon>
        <taxon>Bacillaceae</taxon>
        <taxon>Oikeobacillus</taxon>
    </lineage>
</organism>
<proteinExistence type="predicted"/>
<name>A0AAJ1T0F8_9BACI</name>
<dbReference type="EMBL" id="JAUSUC010000008">
    <property type="protein sequence ID" value="MDQ0214537.1"/>
    <property type="molecule type" value="Genomic_DNA"/>
</dbReference>
<dbReference type="SUPFAM" id="SSF50346">
    <property type="entry name" value="PRC-barrel domain"/>
    <property type="match status" value="2"/>
</dbReference>
<accession>A0AAJ1T0F8</accession>
<gene>
    <name evidence="2" type="ORF">J2S13_000933</name>
</gene>
<dbReference type="Pfam" id="PF05239">
    <property type="entry name" value="PRC"/>
    <property type="match status" value="2"/>
</dbReference>
<protein>
    <submittedName>
        <fullName evidence="2">Uncharacterized protein YrrD</fullName>
    </submittedName>
</protein>
<evidence type="ECO:0000313" key="2">
    <source>
        <dbReference type="EMBL" id="MDQ0214537.1"/>
    </source>
</evidence>
<evidence type="ECO:0000313" key="3">
    <source>
        <dbReference type="Proteomes" id="UP001237207"/>
    </source>
</evidence>
<feature type="domain" description="PRC-barrel" evidence="1">
    <location>
        <begin position="91"/>
        <end position="151"/>
    </location>
</feature>
<comment type="caution">
    <text evidence="2">The sequence shown here is derived from an EMBL/GenBank/DDBJ whole genome shotgun (WGS) entry which is preliminary data.</text>
</comment>
<sequence>MKKSAEIKGLPIISIMDGIEIGRVKSLVINPDQGSVDFFTVEHEEWQYSGKAIPFRKVVGIGEYALTVENENAVIDLNEIPIANDLFNKKTKIENTRLMTRKGQLIGEAKEYYIDEQSGKIVSIEVQMKEEKVLLETEYVVTYGKDIIIVAEQATEHLVGTNITEMEKDFNKSLEEIERKQDQLLVGKTVVKDIQDRHGEIIIAKDAVLTEESVRKARLAGPEIFIELSMNIIE</sequence>
<dbReference type="Proteomes" id="UP001237207">
    <property type="component" value="Unassembled WGS sequence"/>
</dbReference>
<evidence type="ECO:0000259" key="1">
    <source>
        <dbReference type="Pfam" id="PF05239"/>
    </source>
</evidence>